<dbReference type="GO" id="GO:0015087">
    <property type="term" value="F:cobalt ion transmembrane transporter activity"/>
    <property type="evidence" value="ECO:0007669"/>
    <property type="project" value="TreeGrafter"/>
</dbReference>
<keyword evidence="11 13" id="KW-0472">Membrane</keyword>
<evidence type="ECO:0000256" key="8">
    <source>
        <dbReference type="ARBA" id="ARBA00022842"/>
    </source>
</evidence>
<feature type="transmembrane region" description="Helical" evidence="13">
    <location>
        <begin position="297"/>
        <end position="317"/>
    </location>
</feature>
<keyword evidence="15" id="KW-1185">Reference proteome</keyword>
<comment type="catalytic activity">
    <reaction evidence="12">
        <text>Mg(2+)(in) = Mg(2+)(out)</text>
        <dbReference type="Rhea" id="RHEA:29827"/>
        <dbReference type="ChEBI" id="CHEBI:18420"/>
    </reaction>
</comment>
<feature type="transmembrane region" description="Helical" evidence="13">
    <location>
        <begin position="262"/>
        <end position="285"/>
    </location>
</feature>
<dbReference type="OrthoDB" id="9803416at2"/>
<evidence type="ECO:0000256" key="10">
    <source>
        <dbReference type="ARBA" id="ARBA00023065"/>
    </source>
</evidence>
<evidence type="ECO:0000256" key="12">
    <source>
        <dbReference type="ARBA" id="ARBA00034269"/>
    </source>
</evidence>
<evidence type="ECO:0000313" key="14">
    <source>
        <dbReference type="EMBL" id="KWT71316.1"/>
    </source>
</evidence>
<dbReference type="RefSeq" id="WP_068459333.1">
    <property type="nucleotide sequence ID" value="NZ_LMTR01000025.1"/>
</dbReference>
<keyword evidence="10" id="KW-0406">Ion transport</keyword>
<dbReference type="Gene3D" id="3.30.460.20">
    <property type="entry name" value="CorA soluble domain-like"/>
    <property type="match status" value="1"/>
</dbReference>
<evidence type="ECO:0000256" key="7">
    <source>
        <dbReference type="ARBA" id="ARBA00022692"/>
    </source>
</evidence>
<reference evidence="14 15" key="1">
    <citation type="submission" date="2015-10" db="EMBL/GenBank/DDBJ databases">
        <title>Transcriptomic analysis of a linuron degrading triple-species bacterial consortium.</title>
        <authorList>
            <person name="Albers P."/>
        </authorList>
    </citation>
    <scope>NUCLEOTIDE SEQUENCE [LARGE SCALE GENOMIC DNA]</scope>
    <source>
        <strain evidence="14 15">WDL6</strain>
    </source>
</reference>
<accession>A0A109BM34</accession>
<comment type="subcellular location">
    <subcellularLocation>
        <location evidence="1">Cell inner membrane</location>
        <topology evidence="1">Multi-pass membrane protein</topology>
    </subcellularLocation>
</comment>
<evidence type="ECO:0000256" key="2">
    <source>
        <dbReference type="ARBA" id="ARBA00009765"/>
    </source>
</evidence>
<evidence type="ECO:0000256" key="11">
    <source>
        <dbReference type="ARBA" id="ARBA00023136"/>
    </source>
</evidence>
<keyword evidence="5" id="KW-1003">Cell membrane</keyword>
<keyword evidence="4" id="KW-0813">Transport</keyword>
<keyword evidence="7 13" id="KW-0812">Transmembrane</keyword>
<organism evidence="14 15">
    <name type="scientific">Hyphomicrobium sulfonivorans</name>
    <dbReference type="NCBI Taxonomy" id="121290"/>
    <lineage>
        <taxon>Bacteria</taxon>
        <taxon>Pseudomonadati</taxon>
        <taxon>Pseudomonadota</taxon>
        <taxon>Alphaproteobacteria</taxon>
        <taxon>Hyphomicrobiales</taxon>
        <taxon>Hyphomicrobiaceae</taxon>
        <taxon>Hyphomicrobium</taxon>
    </lineage>
</organism>
<dbReference type="EMBL" id="LMTR01000025">
    <property type="protein sequence ID" value="KWT71316.1"/>
    <property type="molecule type" value="Genomic_DNA"/>
</dbReference>
<dbReference type="InterPro" id="IPR045861">
    <property type="entry name" value="CorA_cytoplasmic_dom"/>
</dbReference>
<sequence length="323" mass="36398">MMTIYETDGKSLSTLEPGTPLSGNSVWIDLLQPTSDEDRFAEEALGVDIPSRAEMREIEPSNRFYYERGAYFMTASIVYAVESPIPKTTPVTFILSGDRLVTVRYAEPRAFPIYRQRVEKGDAPCGNGSSIMTGLIDAIIHRMADLIERIQDEVERLAQSVFDLRGGIQTRNRRLDVVLKRIGKAGDITARAEESASSLSRLLLYFTQAAQDRGDDPRIRQRIKGALRDINSLLDHTKFLSQRISFILDATLGMISNEQNQIIKLFSVMAVILLPPTLVASVYGMNFKHMPELEWTYGYPWALGLMVLAALGPIIYFRRKGWI</sequence>
<dbReference type="InterPro" id="IPR050829">
    <property type="entry name" value="CorA_MIT"/>
</dbReference>
<keyword evidence="8" id="KW-0460">Magnesium</keyword>
<evidence type="ECO:0000256" key="3">
    <source>
        <dbReference type="ARBA" id="ARBA00019439"/>
    </source>
</evidence>
<evidence type="ECO:0000256" key="6">
    <source>
        <dbReference type="ARBA" id="ARBA00022519"/>
    </source>
</evidence>
<dbReference type="GO" id="GO:0015099">
    <property type="term" value="F:nickel cation transmembrane transporter activity"/>
    <property type="evidence" value="ECO:0007669"/>
    <property type="project" value="TreeGrafter"/>
</dbReference>
<evidence type="ECO:0000256" key="9">
    <source>
        <dbReference type="ARBA" id="ARBA00022989"/>
    </source>
</evidence>
<dbReference type="FunFam" id="1.20.58.340:FF:000001">
    <property type="entry name" value="Magnesium transport protein CorA"/>
    <property type="match status" value="1"/>
</dbReference>
<dbReference type="Gene3D" id="1.20.58.340">
    <property type="entry name" value="Magnesium transport protein CorA, transmembrane region"/>
    <property type="match status" value="2"/>
</dbReference>
<evidence type="ECO:0000313" key="15">
    <source>
        <dbReference type="Proteomes" id="UP000059074"/>
    </source>
</evidence>
<dbReference type="PATRIC" id="fig|121290.4.peg.658"/>
<gene>
    <name evidence="14" type="ORF">APY04_0490</name>
</gene>
<evidence type="ECO:0000256" key="4">
    <source>
        <dbReference type="ARBA" id="ARBA00022448"/>
    </source>
</evidence>
<dbReference type="SUPFAM" id="SSF144083">
    <property type="entry name" value="Magnesium transport protein CorA, transmembrane region"/>
    <property type="match status" value="1"/>
</dbReference>
<dbReference type="GO" id="GO:0015095">
    <property type="term" value="F:magnesium ion transmembrane transporter activity"/>
    <property type="evidence" value="ECO:0007669"/>
    <property type="project" value="TreeGrafter"/>
</dbReference>
<protein>
    <recommendedName>
        <fullName evidence="3">Magnesium transport protein CorA</fullName>
    </recommendedName>
</protein>
<dbReference type="PANTHER" id="PTHR47685">
    <property type="entry name" value="MAGNESIUM TRANSPORT PROTEIN CORA"/>
    <property type="match status" value="1"/>
</dbReference>
<evidence type="ECO:0000256" key="5">
    <source>
        <dbReference type="ARBA" id="ARBA00022475"/>
    </source>
</evidence>
<dbReference type="InterPro" id="IPR002523">
    <property type="entry name" value="MgTranspt_CorA/ZnTranspt_ZntB"/>
</dbReference>
<dbReference type="CDD" id="cd12837">
    <property type="entry name" value="EcCorA-like_u1"/>
    <property type="match status" value="1"/>
</dbReference>
<name>A0A109BM34_HYPSL</name>
<evidence type="ECO:0000256" key="13">
    <source>
        <dbReference type="SAM" id="Phobius"/>
    </source>
</evidence>
<dbReference type="InterPro" id="IPR045863">
    <property type="entry name" value="CorA_TM1_TM2"/>
</dbReference>
<proteinExistence type="inferred from homology"/>
<comment type="similarity">
    <text evidence="2">Belongs to the CorA metal ion transporter (MIT) (TC 1.A.35) family.</text>
</comment>
<dbReference type="SUPFAM" id="SSF143865">
    <property type="entry name" value="CorA soluble domain-like"/>
    <property type="match status" value="1"/>
</dbReference>
<dbReference type="AlphaFoldDB" id="A0A109BM34"/>
<dbReference type="Proteomes" id="UP000059074">
    <property type="component" value="Unassembled WGS sequence"/>
</dbReference>
<keyword evidence="6" id="KW-0997">Cell inner membrane</keyword>
<dbReference type="Pfam" id="PF01544">
    <property type="entry name" value="CorA"/>
    <property type="match status" value="1"/>
</dbReference>
<comment type="caution">
    <text evidence="14">The sequence shown here is derived from an EMBL/GenBank/DDBJ whole genome shotgun (WGS) entry which is preliminary data.</text>
</comment>
<dbReference type="GO" id="GO:0005886">
    <property type="term" value="C:plasma membrane"/>
    <property type="evidence" value="ECO:0007669"/>
    <property type="project" value="UniProtKB-SubCell"/>
</dbReference>
<keyword evidence="9 13" id="KW-1133">Transmembrane helix</keyword>
<evidence type="ECO:0000256" key="1">
    <source>
        <dbReference type="ARBA" id="ARBA00004429"/>
    </source>
</evidence>
<dbReference type="PANTHER" id="PTHR47685:SF1">
    <property type="entry name" value="MAGNESIUM TRANSPORT PROTEIN CORA"/>
    <property type="match status" value="1"/>
</dbReference>